<organism evidence="1 2">
    <name type="scientific">Ladona fulva</name>
    <name type="common">Scarce chaser dragonfly</name>
    <name type="synonym">Libellula fulva</name>
    <dbReference type="NCBI Taxonomy" id="123851"/>
    <lineage>
        <taxon>Eukaryota</taxon>
        <taxon>Metazoa</taxon>
        <taxon>Ecdysozoa</taxon>
        <taxon>Arthropoda</taxon>
        <taxon>Hexapoda</taxon>
        <taxon>Insecta</taxon>
        <taxon>Pterygota</taxon>
        <taxon>Palaeoptera</taxon>
        <taxon>Odonata</taxon>
        <taxon>Epiprocta</taxon>
        <taxon>Anisoptera</taxon>
        <taxon>Libelluloidea</taxon>
        <taxon>Libellulidae</taxon>
        <taxon>Ladona</taxon>
    </lineage>
</organism>
<dbReference type="Proteomes" id="UP000792457">
    <property type="component" value="Unassembled WGS sequence"/>
</dbReference>
<dbReference type="AlphaFoldDB" id="A0A8K0P3Z3"/>
<sequence>MPETGLPYVTFDRKRSSERRVRGGDPLTSSIDVNMNGFKVEAIKDLGIILDSTLNFKAHTTTIYNKLLGFIKINAVRNFSLQTALTSFCNIDRPVIEYASISWNPYHLKKMYAIERIQQHWDCSHDKYPQIRHRLNLPLLESRRKVADVLFLKKLFSNRIDCPQIISKIGIAVPTRIRRSMPKLDEPSCRVNANRYSPLSQIARETNKFISLTNTDFFRDSISAIRRKLQQSPSIL</sequence>
<comment type="caution">
    <text evidence="1">The sequence shown here is derived from an EMBL/GenBank/DDBJ whole genome shotgun (WGS) entry which is preliminary data.</text>
</comment>
<protein>
    <submittedName>
        <fullName evidence="1">Uncharacterized protein</fullName>
    </submittedName>
</protein>
<accession>A0A8K0P3Z3</accession>
<keyword evidence="2" id="KW-1185">Reference proteome</keyword>
<gene>
    <name evidence="1" type="ORF">J437_LFUL014179</name>
</gene>
<proteinExistence type="predicted"/>
<evidence type="ECO:0000313" key="1">
    <source>
        <dbReference type="EMBL" id="KAG8232821.1"/>
    </source>
</evidence>
<reference evidence="1" key="2">
    <citation type="submission" date="2017-10" db="EMBL/GenBank/DDBJ databases">
        <title>Ladona fulva Genome sequencing and assembly.</title>
        <authorList>
            <person name="Murali S."/>
            <person name="Richards S."/>
            <person name="Bandaranaike D."/>
            <person name="Bellair M."/>
            <person name="Blankenburg K."/>
            <person name="Chao H."/>
            <person name="Dinh H."/>
            <person name="Doddapaneni H."/>
            <person name="Dugan-Rocha S."/>
            <person name="Elkadiri S."/>
            <person name="Gnanaolivu R."/>
            <person name="Hernandez B."/>
            <person name="Skinner E."/>
            <person name="Javaid M."/>
            <person name="Lee S."/>
            <person name="Li M."/>
            <person name="Ming W."/>
            <person name="Munidasa M."/>
            <person name="Muniz J."/>
            <person name="Nguyen L."/>
            <person name="Hughes D."/>
            <person name="Osuji N."/>
            <person name="Pu L.-L."/>
            <person name="Puazo M."/>
            <person name="Qu C."/>
            <person name="Quiroz J."/>
            <person name="Raj R."/>
            <person name="Weissenberger G."/>
            <person name="Xin Y."/>
            <person name="Zou X."/>
            <person name="Han Y."/>
            <person name="Worley K."/>
            <person name="Muzny D."/>
            <person name="Gibbs R."/>
        </authorList>
    </citation>
    <scope>NUCLEOTIDE SEQUENCE</scope>
    <source>
        <strain evidence="1">Sampled in the wild</strain>
    </source>
</reference>
<reference evidence="1" key="1">
    <citation type="submission" date="2013-04" db="EMBL/GenBank/DDBJ databases">
        <authorList>
            <person name="Qu J."/>
            <person name="Murali S.C."/>
            <person name="Bandaranaike D."/>
            <person name="Bellair M."/>
            <person name="Blankenburg K."/>
            <person name="Chao H."/>
            <person name="Dinh H."/>
            <person name="Doddapaneni H."/>
            <person name="Downs B."/>
            <person name="Dugan-Rocha S."/>
            <person name="Elkadiri S."/>
            <person name="Gnanaolivu R.D."/>
            <person name="Hernandez B."/>
            <person name="Javaid M."/>
            <person name="Jayaseelan J.C."/>
            <person name="Lee S."/>
            <person name="Li M."/>
            <person name="Ming W."/>
            <person name="Munidasa M."/>
            <person name="Muniz J."/>
            <person name="Nguyen L."/>
            <person name="Ongeri F."/>
            <person name="Osuji N."/>
            <person name="Pu L.-L."/>
            <person name="Puazo M."/>
            <person name="Qu C."/>
            <person name="Quiroz J."/>
            <person name="Raj R."/>
            <person name="Weissenberger G."/>
            <person name="Xin Y."/>
            <person name="Zou X."/>
            <person name="Han Y."/>
            <person name="Richards S."/>
            <person name="Worley K."/>
            <person name="Muzny D."/>
            <person name="Gibbs R."/>
        </authorList>
    </citation>
    <scope>NUCLEOTIDE SEQUENCE</scope>
    <source>
        <strain evidence="1">Sampled in the wild</strain>
    </source>
</reference>
<dbReference type="OrthoDB" id="426210at2759"/>
<evidence type="ECO:0000313" key="2">
    <source>
        <dbReference type="Proteomes" id="UP000792457"/>
    </source>
</evidence>
<dbReference type="EMBL" id="KZ308656">
    <property type="protein sequence ID" value="KAG8232821.1"/>
    <property type="molecule type" value="Genomic_DNA"/>
</dbReference>
<name>A0A8K0P3Z3_LADFU</name>